<dbReference type="Proteomes" id="UP001501536">
    <property type="component" value="Unassembled WGS sequence"/>
</dbReference>
<sequence length="451" mass="47189">MPARTPAQPALQRSALAAHGALGSAAGQAFELLRPVVGESWRRSLGFLAPGRIEPSVALQSADLSAYRRDHPLATVLPVITRLLVEPARDTGLLVAVGDADGRLLWIEGDGGAVRRAEGMAFVPGADWSERSVGTSAPGTALATGQGVQVSGAEHFSEIAHRFSCTASPIHAPDGRLLGVVDLTGGPEAVAAHSMGLVRAAVAAAEAELRLQGLQLAASTGTIRGRGPVRARRPVAVRGGGSAQPAGRPFLRLLGSDDVVLDCPAGTVRFGGRHGEILALLAWHGEAGLTADRLAVELFGDDARTVTLRAELVRLRQALRAGLAEDASGTAVGLASRPYRFEPAPDCDARRVLEFVGRGHYRRALESYAGEVLPRSTAPGVVALRAELSGALREAMLSDAGPDVLMQYLELPEASDDVEALRTALRILPPRSPRRAVVVSRLERLDAAHGA</sequence>
<evidence type="ECO:0000313" key="3">
    <source>
        <dbReference type="Proteomes" id="UP001501536"/>
    </source>
</evidence>
<organism evidence="2 3">
    <name type="scientific">Zhihengliuella alba</name>
    <dbReference type="NCBI Taxonomy" id="547018"/>
    <lineage>
        <taxon>Bacteria</taxon>
        <taxon>Bacillati</taxon>
        <taxon>Actinomycetota</taxon>
        <taxon>Actinomycetes</taxon>
        <taxon>Micrococcales</taxon>
        <taxon>Micrococcaceae</taxon>
        <taxon>Zhihengliuella</taxon>
    </lineage>
</organism>
<proteinExistence type="predicted"/>
<feature type="domain" description="GAF" evidence="1">
    <location>
        <begin position="99"/>
        <end position="206"/>
    </location>
</feature>
<reference evidence="3" key="1">
    <citation type="journal article" date="2019" name="Int. J. Syst. Evol. Microbiol.">
        <title>The Global Catalogue of Microorganisms (GCM) 10K type strain sequencing project: providing services to taxonomists for standard genome sequencing and annotation.</title>
        <authorList>
            <consortium name="The Broad Institute Genomics Platform"/>
            <consortium name="The Broad Institute Genome Sequencing Center for Infectious Disease"/>
            <person name="Wu L."/>
            <person name="Ma J."/>
        </authorList>
    </citation>
    <scope>NUCLEOTIDE SEQUENCE [LARGE SCALE GENOMIC DNA]</scope>
    <source>
        <strain evidence="3">JCM 16961</strain>
    </source>
</reference>
<dbReference type="InterPro" id="IPR003018">
    <property type="entry name" value="GAF"/>
</dbReference>
<evidence type="ECO:0000259" key="1">
    <source>
        <dbReference type="Pfam" id="PF01590"/>
    </source>
</evidence>
<gene>
    <name evidence="2" type="ORF">GCM10022377_21370</name>
</gene>
<dbReference type="EMBL" id="BAABCJ010000005">
    <property type="protein sequence ID" value="GAA3707353.1"/>
    <property type="molecule type" value="Genomic_DNA"/>
</dbReference>
<dbReference type="Gene3D" id="3.30.450.40">
    <property type="match status" value="1"/>
</dbReference>
<name>A0ABP7DMA7_9MICC</name>
<protein>
    <submittedName>
        <fullName evidence="2">Helix-turn-helix domain-containing protein</fullName>
    </submittedName>
</protein>
<dbReference type="InterPro" id="IPR029016">
    <property type="entry name" value="GAF-like_dom_sf"/>
</dbReference>
<comment type="caution">
    <text evidence="2">The sequence shown here is derived from an EMBL/GenBank/DDBJ whole genome shotgun (WGS) entry which is preliminary data.</text>
</comment>
<dbReference type="Pfam" id="PF01590">
    <property type="entry name" value="GAF"/>
    <property type="match status" value="1"/>
</dbReference>
<evidence type="ECO:0000313" key="2">
    <source>
        <dbReference type="EMBL" id="GAA3707353.1"/>
    </source>
</evidence>
<dbReference type="RefSeq" id="WP_344884164.1">
    <property type="nucleotide sequence ID" value="NZ_BAABCJ010000005.1"/>
</dbReference>
<keyword evidence="3" id="KW-1185">Reference proteome</keyword>
<accession>A0ABP7DMA7</accession>